<evidence type="ECO:0000313" key="1">
    <source>
        <dbReference type="EMBL" id="PSR55075.1"/>
    </source>
</evidence>
<comment type="caution">
    <text evidence="1">The sequence shown here is derived from an EMBL/GenBank/DDBJ whole genome shotgun (WGS) entry which is preliminary data.</text>
</comment>
<protein>
    <submittedName>
        <fullName evidence="1">Uncharacterized protein</fullName>
    </submittedName>
</protein>
<proteinExistence type="predicted"/>
<evidence type="ECO:0000313" key="2">
    <source>
        <dbReference type="Proteomes" id="UP000240357"/>
    </source>
</evidence>
<reference evidence="1 2" key="1">
    <citation type="submission" date="2018-03" db="EMBL/GenBank/DDBJ databases">
        <title>Adhaeribacter sp. HMF7605 Genome sequencing and assembly.</title>
        <authorList>
            <person name="Kang H."/>
            <person name="Kang J."/>
            <person name="Cha I."/>
            <person name="Kim H."/>
            <person name="Joh K."/>
        </authorList>
    </citation>
    <scope>NUCLEOTIDE SEQUENCE [LARGE SCALE GENOMIC DNA]</scope>
    <source>
        <strain evidence="1 2">HMF7605</strain>
    </source>
</reference>
<name>A0A2T2YHU1_9BACT</name>
<accession>A0A2T2YHU1</accession>
<dbReference type="Proteomes" id="UP000240357">
    <property type="component" value="Unassembled WGS sequence"/>
</dbReference>
<keyword evidence="2" id="KW-1185">Reference proteome</keyword>
<organism evidence="1 2">
    <name type="scientific">Adhaeribacter arboris</name>
    <dbReference type="NCBI Taxonomy" id="2072846"/>
    <lineage>
        <taxon>Bacteria</taxon>
        <taxon>Pseudomonadati</taxon>
        <taxon>Bacteroidota</taxon>
        <taxon>Cytophagia</taxon>
        <taxon>Cytophagales</taxon>
        <taxon>Hymenobacteraceae</taxon>
        <taxon>Adhaeribacter</taxon>
    </lineage>
</organism>
<gene>
    <name evidence="1" type="ORF">AHMF7605_16980</name>
</gene>
<sequence>MTGTSRTRAPNNAARNTGARSVIPDAFLLLHIRLFSAEPSCCKTEQKLYQNRTILRVKIKKNSCIYLKYRQLLTWHFY</sequence>
<dbReference type="AlphaFoldDB" id="A0A2T2YHU1"/>
<dbReference type="EMBL" id="PYFT01000001">
    <property type="protein sequence ID" value="PSR55075.1"/>
    <property type="molecule type" value="Genomic_DNA"/>
</dbReference>